<dbReference type="CDD" id="cd13530">
    <property type="entry name" value="PBP2_peptides_like"/>
    <property type="match status" value="1"/>
</dbReference>
<dbReference type="PANTHER" id="PTHR35936">
    <property type="entry name" value="MEMBRANE-BOUND LYTIC MUREIN TRANSGLYCOSYLASE F"/>
    <property type="match status" value="1"/>
</dbReference>
<feature type="transmembrane region" description="Helical" evidence="2">
    <location>
        <begin position="6"/>
        <end position="26"/>
    </location>
</feature>
<keyword evidence="2" id="KW-1133">Transmembrane helix</keyword>
<dbReference type="OrthoDB" id="5292462at2"/>
<dbReference type="Pfam" id="PF00497">
    <property type="entry name" value="SBP_bac_3"/>
    <property type="match status" value="1"/>
</dbReference>
<dbReference type="Proteomes" id="UP000437748">
    <property type="component" value="Unassembled WGS sequence"/>
</dbReference>
<feature type="domain" description="Solute-binding protein family 3/N-terminal" evidence="3">
    <location>
        <begin position="40"/>
        <end position="261"/>
    </location>
</feature>
<accession>A0A6N6VTF6</accession>
<keyword evidence="2" id="KW-0812">Transmembrane</keyword>
<organism evidence="4 5">
    <name type="scientific">Silvanigrella paludirubra</name>
    <dbReference type="NCBI Taxonomy" id="2499159"/>
    <lineage>
        <taxon>Bacteria</taxon>
        <taxon>Pseudomonadati</taxon>
        <taxon>Bdellovibrionota</taxon>
        <taxon>Oligoflexia</taxon>
        <taxon>Silvanigrellales</taxon>
        <taxon>Silvanigrellaceae</taxon>
        <taxon>Silvanigrella</taxon>
    </lineage>
</organism>
<dbReference type="SMART" id="SM00062">
    <property type="entry name" value="PBPb"/>
    <property type="match status" value="1"/>
</dbReference>
<gene>
    <name evidence="4" type="ORF">GCL60_08770</name>
</gene>
<evidence type="ECO:0000256" key="2">
    <source>
        <dbReference type="SAM" id="Phobius"/>
    </source>
</evidence>
<dbReference type="EMBL" id="WFLM01000003">
    <property type="protein sequence ID" value="KAB8038941.1"/>
    <property type="molecule type" value="Genomic_DNA"/>
</dbReference>
<dbReference type="RefSeq" id="WP_153420338.1">
    <property type="nucleotide sequence ID" value="NZ_WFLM01000003.1"/>
</dbReference>
<evidence type="ECO:0000313" key="5">
    <source>
        <dbReference type="Proteomes" id="UP000437748"/>
    </source>
</evidence>
<proteinExistence type="predicted"/>
<evidence type="ECO:0000256" key="1">
    <source>
        <dbReference type="ARBA" id="ARBA00022729"/>
    </source>
</evidence>
<dbReference type="SUPFAM" id="SSF53850">
    <property type="entry name" value="Periplasmic binding protein-like II"/>
    <property type="match status" value="1"/>
</dbReference>
<reference evidence="4 5" key="1">
    <citation type="submission" date="2019-10" db="EMBL/GenBank/DDBJ databases">
        <title>New species of Slilvanegrellaceae.</title>
        <authorList>
            <person name="Pitt A."/>
            <person name="Hahn M.W."/>
        </authorList>
    </citation>
    <scope>NUCLEOTIDE SEQUENCE [LARGE SCALE GENOMIC DNA]</scope>
    <source>
        <strain evidence="4 5">SP-Ram-0.45-NSY-1</strain>
    </source>
</reference>
<comment type="caution">
    <text evidence="4">The sequence shown here is derived from an EMBL/GenBank/DDBJ whole genome shotgun (WGS) entry which is preliminary data.</text>
</comment>
<keyword evidence="2" id="KW-0472">Membrane</keyword>
<evidence type="ECO:0000259" key="3">
    <source>
        <dbReference type="SMART" id="SM00062"/>
    </source>
</evidence>
<sequence length="261" mass="30439">MKISFIFFNLIKFFYILLFISSYQIFSSTNKSNNLKIPETLKVCTAGGFIPFTYISNGNWYGFDIHMMEAFSKHLNSKLEILNYSIDGIIPALNAKKCDLISTGMVITEERKKSVLFSNSYFKSKIIYLFKKNNLNIDKISNLHDLNNLNYKIGVKIGTTNDFYAAKNLNKANIFKYNEYGDLVNSVRIGKVDAIIIDSTYGLYLEKKFPNIFKFKETEGNDQYFGVATRLTEKELMKEFNYFLSKWKSNGEYEKEYKKFF</sequence>
<dbReference type="InterPro" id="IPR001638">
    <property type="entry name" value="Solute-binding_3/MltF_N"/>
</dbReference>
<evidence type="ECO:0000313" key="4">
    <source>
        <dbReference type="EMBL" id="KAB8038941.1"/>
    </source>
</evidence>
<dbReference type="PANTHER" id="PTHR35936:SF17">
    <property type="entry name" value="ARGININE-BINDING EXTRACELLULAR PROTEIN ARTP"/>
    <property type="match status" value="1"/>
</dbReference>
<protein>
    <submittedName>
        <fullName evidence="4">Transporter substrate-binding domain-containing protein</fullName>
    </submittedName>
</protein>
<keyword evidence="1" id="KW-0732">Signal</keyword>
<dbReference type="Gene3D" id="3.40.190.10">
    <property type="entry name" value="Periplasmic binding protein-like II"/>
    <property type="match status" value="2"/>
</dbReference>
<dbReference type="AlphaFoldDB" id="A0A6N6VTF6"/>
<name>A0A6N6VTF6_9BACT</name>
<keyword evidence="5" id="KW-1185">Reference proteome</keyword>